<sequence>MDMENTIVAFNHFGASCLLTAHSLCLRSGTGFTRWDDGCIVTAGRGKEVHSSQGATTTVNGNVHEMMFIVQRMEKRFHSCQFLVQNASKPMHMQSMLVFSFTVAVSQQWPKSSPNSMLVSSSLCVPENHSFMS</sequence>
<dbReference type="EMBL" id="JYDV01000038">
    <property type="protein sequence ID" value="KRZ39070.1"/>
    <property type="molecule type" value="Genomic_DNA"/>
</dbReference>
<dbReference type="EMBL" id="JYDS01000191">
    <property type="protein sequence ID" value="KRZ21851.1"/>
    <property type="molecule type" value="Genomic_DNA"/>
</dbReference>
<evidence type="ECO:0000313" key="2">
    <source>
        <dbReference type="EMBL" id="KRZ21851.1"/>
    </source>
</evidence>
<dbReference type="Proteomes" id="UP000054805">
    <property type="component" value="Unassembled WGS sequence"/>
</dbReference>
<evidence type="ECO:0000313" key="4">
    <source>
        <dbReference type="Proteomes" id="UP000054632"/>
    </source>
</evidence>
<accession>A0A0V1IGF2</accession>
<gene>
    <name evidence="1" type="ORF">T4A_13412</name>
    <name evidence="2" type="ORF">T4B_12150</name>
    <name evidence="3" type="ORF">T4C_10788</name>
</gene>
<evidence type="ECO:0000313" key="1">
    <source>
        <dbReference type="EMBL" id="KRY73923.1"/>
    </source>
</evidence>
<comment type="caution">
    <text evidence="2">The sequence shown here is derived from an EMBL/GenBank/DDBJ whole genome shotgun (WGS) entry which is preliminary data.</text>
</comment>
<dbReference type="Proteomes" id="UP000054632">
    <property type="component" value="Unassembled WGS sequence"/>
</dbReference>
<keyword evidence="5" id="KW-1185">Reference proteome</keyword>
<evidence type="ECO:0000313" key="3">
    <source>
        <dbReference type="EMBL" id="KRZ39070.1"/>
    </source>
</evidence>
<dbReference type="EMBL" id="JYDR01000030">
    <property type="protein sequence ID" value="KRY73923.1"/>
    <property type="molecule type" value="Genomic_DNA"/>
</dbReference>
<evidence type="ECO:0000313" key="5">
    <source>
        <dbReference type="Proteomes" id="UP000054805"/>
    </source>
</evidence>
<organism evidence="2 5">
    <name type="scientific">Trichinella pseudospiralis</name>
    <name type="common">Parasitic roundworm</name>
    <dbReference type="NCBI Taxonomy" id="6337"/>
    <lineage>
        <taxon>Eukaryota</taxon>
        <taxon>Metazoa</taxon>
        <taxon>Ecdysozoa</taxon>
        <taxon>Nematoda</taxon>
        <taxon>Enoplea</taxon>
        <taxon>Dorylaimia</taxon>
        <taxon>Trichinellida</taxon>
        <taxon>Trichinellidae</taxon>
        <taxon>Trichinella</taxon>
    </lineage>
</organism>
<protein>
    <submittedName>
        <fullName evidence="2">Uncharacterized protein</fullName>
    </submittedName>
</protein>
<name>A0A0V1IGF2_TRIPS</name>
<proteinExistence type="predicted"/>
<dbReference type="Proteomes" id="UP000054826">
    <property type="component" value="Unassembled WGS sequence"/>
</dbReference>
<dbReference type="AlphaFoldDB" id="A0A0V1IGF2"/>
<reference evidence="4 5" key="1">
    <citation type="submission" date="2015-01" db="EMBL/GenBank/DDBJ databases">
        <title>Evolution of Trichinella species and genotypes.</title>
        <authorList>
            <person name="Korhonen P.K."/>
            <person name="Edoardo P."/>
            <person name="Giuseppe L.R."/>
            <person name="Gasser R.B."/>
        </authorList>
    </citation>
    <scope>NUCLEOTIDE SEQUENCE [LARGE SCALE GENOMIC DNA]</scope>
    <source>
        <strain evidence="1">ISS13</strain>
        <strain evidence="3">ISS176</strain>
        <strain evidence="2">ISS588</strain>
    </source>
</reference>